<dbReference type="Proteomes" id="UP000305681">
    <property type="component" value="Unassembled WGS sequence"/>
</dbReference>
<protein>
    <submittedName>
        <fullName evidence="1">Uncharacterized protein</fullName>
    </submittedName>
</protein>
<reference evidence="1 2" key="1">
    <citation type="submission" date="2019-06" db="EMBL/GenBank/DDBJ databases">
        <title>Genome sequence of Janthinobacterium lividum UCD_MED1.</title>
        <authorList>
            <person name="De Leon M.E."/>
            <person name="Jospin G."/>
        </authorList>
    </citation>
    <scope>NUCLEOTIDE SEQUENCE [LARGE SCALE GENOMIC DNA]</scope>
    <source>
        <strain evidence="1 2">UCD_MED1</strain>
    </source>
</reference>
<dbReference type="InterPro" id="IPR045694">
    <property type="entry name" value="DUF6058"/>
</dbReference>
<evidence type="ECO:0000313" key="2">
    <source>
        <dbReference type="Proteomes" id="UP000305681"/>
    </source>
</evidence>
<sequence>MTELDTYLAQHYLDAAQLAAAAAMTMTDIDALIEARLVPAPAYVVDDGGNLCSFVFGAMAAPGARAGRYFPPSQLAWIAVARHALAEGADTAPARLQAQFTARYGAALAALNLTTWRLRDSFDDSGAPIAEGLRARTDSAWTYFLNGTFSLCVANPMSEAHIAWKEVLQEKLAQQSANGSKTLLQPAQARQMHALIDAYAAAAMPFSPIEYALSSRKRLVEDLRANIRVSDEEGMPA</sequence>
<dbReference type="EMBL" id="VDGE01000001">
    <property type="protein sequence ID" value="TNC77777.1"/>
    <property type="molecule type" value="Genomic_DNA"/>
</dbReference>
<proteinExistence type="predicted"/>
<accession>A0A5C4NYM0</accession>
<dbReference type="RefSeq" id="WP_139088900.1">
    <property type="nucleotide sequence ID" value="NZ_VDGE01000001.1"/>
</dbReference>
<gene>
    <name evidence="1" type="ORF">FHI69_00265</name>
</gene>
<dbReference type="Pfam" id="PF19531">
    <property type="entry name" value="DUF6058"/>
    <property type="match status" value="1"/>
</dbReference>
<dbReference type="AlphaFoldDB" id="A0A5C4NYM0"/>
<name>A0A5C4NYM0_9BURK</name>
<organism evidence="1 2">
    <name type="scientific">Janthinobacterium lividum</name>
    <dbReference type="NCBI Taxonomy" id="29581"/>
    <lineage>
        <taxon>Bacteria</taxon>
        <taxon>Pseudomonadati</taxon>
        <taxon>Pseudomonadota</taxon>
        <taxon>Betaproteobacteria</taxon>
        <taxon>Burkholderiales</taxon>
        <taxon>Oxalobacteraceae</taxon>
        <taxon>Janthinobacterium</taxon>
    </lineage>
</organism>
<comment type="caution">
    <text evidence="1">The sequence shown here is derived from an EMBL/GenBank/DDBJ whole genome shotgun (WGS) entry which is preliminary data.</text>
</comment>
<evidence type="ECO:0000313" key="1">
    <source>
        <dbReference type="EMBL" id="TNC77777.1"/>
    </source>
</evidence>